<reference evidence="1 2" key="1">
    <citation type="submission" date="2020-12" db="EMBL/GenBank/DDBJ databases">
        <title>Metabolic potential, ecology and presence of endohyphal bacteria is reflected in genomic diversity of Mucoromycotina.</title>
        <authorList>
            <person name="Muszewska A."/>
            <person name="Okrasinska A."/>
            <person name="Steczkiewicz K."/>
            <person name="Drgas O."/>
            <person name="Orlowska M."/>
            <person name="Perlinska-Lenart U."/>
            <person name="Aleksandrzak-Piekarczyk T."/>
            <person name="Szatraj K."/>
            <person name="Zielenkiewicz U."/>
            <person name="Pilsyk S."/>
            <person name="Malc E."/>
            <person name="Mieczkowski P."/>
            <person name="Kruszewska J.S."/>
            <person name="Biernat P."/>
            <person name="Pawlowska J."/>
        </authorList>
    </citation>
    <scope>NUCLEOTIDE SEQUENCE [LARGE SCALE GENOMIC DNA]</scope>
    <source>
        <strain evidence="1 2">CBS 142.35</strain>
    </source>
</reference>
<protein>
    <recommendedName>
        <fullName evidence="3">Reverse transcriptase domain-containing protein</fullName>
    </recommendedName>
</protein>
<sequence>MEPFQPLHFCTSNPCITQWTENLPAILRKGSSVPQSQQSLTVPPTLDVVSLVNNTVSSAPIITPIATMNYLLYADDVVLIGPKEEMQDLLTKCEQHSYKLGYKWNPTKCVIVERPHSVPTKYQLYKSTIPTDTAFTYLGIPIYYKRQLDGKQLIERNTISAEKGFRLLSSIGISPTGISKLLSVRIYTQFIRPKLEYGLAIITPNKKQQHALELV</sequence>
<dbReference type="OrthoDB" id="5514950at2759"/>
<dbReference type="SUPFAM" id="SSF56672">
    <property type="entry name" value="DNA/RNA polymerases"/>
    <property type="match status" value="1"/>
</dbReference>
<accession>A0A8H7RY90</accession>
<keyword evidence="2" id="KW-1185">Reference proteome</keyword>
<evidence type="ECO:0000313" key="2">
    <source>
        <dbReference type="Proteomes" id="UP000646827"/>
    </source>
</evidence>
<evidence type="ECO:0000313" key="1">
    <source>
        <dbReference type="EMBL" id="KAG2219371.1"/>
    </source>
</evidence>
<evidence type="ECO:0008006" key="3">
    <source>
        <dbReference type="Google" id="ProtNLM"/>
    </source>
</evidence>
<organism evidence="1 2">
    <name type="scientific">Circinella minor</name>
    <dbReference type="NCBI Taxonomy" id="1195481"/>
    <lineage>
        <taxon>Eukaryota</taxon>
        <taxon>Fungi</taxon>
        <taxon>Fungi incertae sedis</taxon>
        <taxon>Mucoromycota</taxon>
        <taxon>Mucoromycotina</taxon>
        <taxon>Mucoromycetes</taxon>
        <taxon>Mucorales</taxon>
        <taxon>Lichtheimiaceae</taxon>
        <taxon>Circinella</taxon>
    </lineage>
</organism>
<gene>
    <name evidence="1" type="ORF">INT45_006079</name>
</gene>
<dbReference type="AlphaFoldDB" id="A0A8H7RY90"/>
<proteinExistence type="predicted"/>
<dbReference type="InterPro" id="IPR043502">
    <property type="entry name" value="DNA/RNA_pol_sf"/>
</dbReference>
<name>A0A8H7RY90_9FUNG</name>
<dbReference type="EMBL" id="JAEPRB010000182">
    <property type="protein sequence ID" value="KAG2219371.1"/>
    <property type="molecule type" value="Genomic_DNA"/>
</dbReference>
<dbReference type="Proteomes" id="UP000646827">
    <property type="component" value="Unassembled WGS sequence"/>
</dbReference>
<comment type="caution">
    <text evidence="1">The sequence shown here is derived from an EMBL/GenBank/DDBJ whole genome shotgun (WGS) entry which is preliminary data.</text>
</comment>